<dbReference type="PANTHER" id="PTHR47359">
    <property type="entry name" value="PEPTIDOGLYCAN DL-ENDOPEPTIDASE CWLO"/>
    <property type="match status" value="1"/>
</dbReference>
<keyword evidence="4" id="KW-0788">Thiol protease</keyword>
<feature type="domain" description="SH3b" evidence="7">
    <location>
        <begin position="103"/>
        <end position="169"/>
    </location>
</feature>
<sequence length="536" mass="55924">MNNPFAKTARIAVTSSLVAASLATAGLVLSPQAQADYSDLSATTDVNVRTSPDTNGEVVAVLSAGDTVTQRGAEQDGWLPIIYNGTNAWVQAQYVSSTTVITSGTAVGTATTTADAYVRSDADPTSWIMGTLTQGTTVSITGDPNGDWTPVNYYGRAGWVATTLLSDAGDDSTATITSAVSQDYLWVRTGTSTAFTSIGMLYPGDEVAVTGAPFAGWVPVSFNGQDAWVAANYSRYVSDPATIALVASTTSTENAEEPARTPETEPAPEAEQTAQAPAEEPARTPETEPAPEAEQTAQPQAEEPARTPETEQTAQPQEAADDSQEEAPATTTKWVSDDVNVRTGPGTDYEVVDILDQGDTIEATGVTNGDWTEIILDGVSRWVNSAFVSDTEVAPGDEEEADDEDGGNSPQPVTVAYDSATAARTAIDFAYSKLGGPYVWGGTGPVGYDCSGLMQAAYAAAGVSLPRTTWDQVNSGAPVSSTDDLQPGDLVFYYDDGHVGMYVGDGLVLNAQNEDTGIVVSGLYDMAPISAMVRVV</sequence>
<evidence type="ECO:0000259" key="8">
    <source>
        <dbReference type="PROSITE" id="PS51935"/>
    </source>
</evidence>
<evidence type="ECO:0000256" key="5">
    <source>
        <dbReference type="SAM" id="MobiDB-lite"/>
    </source>
</evidence>
<evidence type="ECO:0000256" key="4">
    <source>
        <dbReference type="ARBA" id="ARBA00022807"/>
    </source>
</evidence>
<evidence type="ECO:0000256" key="1">
    <source>
        <dbReference type="ARBA" id="ARBA00007074"/>
    </source>
</evidence>
<dbReference type="PROSITE" id="PS51781">
    <property type="entry name" value="SH3B"/>
    <property type="match status" value="3"/>
</dbReference>
<feature type="region of interest" description="Disordered" evidence="5">
    <location>
        <begin position="390"/>
        <end position="412"/>
    </location>
</feature>
<evidence type="ECO:0000256" key="3">
    <source>
        <dbReference type="ARBA" id="ARBA00022801"/>
    </source>
</evidence>
<dbReference type="SMART" id="SM00287">
    <property type="entry name" value="SH3b"/>
    <property type="match status" value="4"/>
</dbReference>
<dbReference type="Proteomes" id="UP000017052">
    <property type="component" value="Unassembled WGS sequence"/>
</dbReference>
<feature type="domain" description="SH3b" evidence="7">
    <location>
        <begin position="330"/>
        <end position="392"/>
    </location>
</feature>
<feature type="domain" description="NlpC/P60" evidence="8">
    <location>
        <begin position="420"/>
        <end position="536"/>
    </location>
</feature>
<dbReference type="PANTHER" id="PTHR47359:SF3">
    <property type="entry name" value="NLP_P60 DOMAIN-CONTAINING PROTEIN-RELATED"/>
    <property type="match status" value="1"/>
</dbReference>
<evidence type="ECO:0000256" key="6">
    <source>
        <dbReference type="SAM" id="SignalP"/>
    </source>
</evidence>
<organism evidence="9 10">
    <name type="scientific">Propionibacterium acidifaciens F0233</name>
    <dbReference type="NCBI Taxonomy" id="553198"/>
    <lineage>
        <taxon>Bacteria</taxon>
        <taxon>Bacillati</taxon>
        <taxon>Actinomycetota</taxon>
        <taxon>Actinomycetes</taxon>
        <taxon>Propionibacteriales</taxon>
        <taxon>Propionibacteriaceae</taxon>
        <taxon>Propionibacterium</taxon>
    </lineage>
</organism>
<evidence type="ECO:0000256" key="2">
    <source>
        <dbReference type="ARBA" id="ARBA00022670"/>
    </source>
</evidence>
<accession>U2Q4U9</accession>
<feature type="chain" id="PRO_5004633023" evidence="6">
    <location>
        <begin position="36"/>
        <end position="536"/>
    </location>
</feature>
<feature type="region of interest" description="Disordered" evidence="5">
    <location>
        <begin position="248"/>
        <end position="345"/>
    </location>
</feature>
<dbReference type="Gene3D" id="3.90.1720.10">
    <property type="entry name" value="endopeptidase domain like (from Nostoc punctiforme)"/>
    <property type="match status" value="1"/>
</dbReference>
<keyword evidence="6" id="KW-0732">Signal</keyword>
<dbReference type="SUPFAM" id="SSF54001">
    <property type="entry name" value="Cysteine proteinases"/>
    <property type="match status" value="1"/>
</dbReference>
<reference evidence="9" key="1">
    <citation type="submission" date="2013-08" db="EMBL/GenBank/DDBJ databases">
        <authorList>
            <person name="Durkin A.S."/>
            <person name="Haft D.R."/>
            <person name="McCorrison J."/>
            <person name="Torralba M."/>
            <person name="Gillis M."/>
            <person name="Haft D.H."/>
            <person name="Methe B."/>
            <person name="Sutton G."/>
            <person name="Nelson K.E."/>
        </authorList>
    </citation>
    <scope>NUCLEOTIDE SEQUENCE [LARGE SCALE GENOMIC DNA]</scope>
    <source>
        <strain evidence="9">F0233</strain>
    </source>
</reference>
<dbReference type="AlphaFoldDB" id="U2Q4U9"/>
<comment type="caution">
    <text evidence="9">The sequence shown here is derived from an EMBL/GenBank/DDBJ whole genome shotgun (WGS) entry which is preliminary data.</text>
</comment>
<dbReference type="Pfam" id="PF00877">
    <property type="entry name" value="NLPC_P60"/>
    <property type="match status" value="1"/>
</dbReference>
<name>U2Q4U9_9ACTN</name>
<feature type="signal peptide" evidence="6">
    <location>
        <begin position="1"/>
        <end position="35"/>
    </location>
</feature>
<feature type="domain" description="SH3b" evidence="7">
    <location>
        <begin position="35"/>
        <end position="99"/>
    </location>
</feature>
<evidence type="ECO:0000313" key="10">
    <source>
        <dbReference type="Proteomes" id="UP000017052"/>
    </source>
</evidence>
<feature type="compositionally biased region" description="Low complexity" evidence="5">
    <location>
        <begin position="290"/>
        <end position="302"/>
    </location>
</feature>
<proteinExistence type="inferred from homology"/>
<keyword evidence="10" id="KW-1185">Reference proteome</keyword>
<dbReference type="Pfam" id="PF08239">
    <property type="entry name" value="SH3_3"/>
    <property type="match status" value="4"/>
</dbReference>
<dbReference type="InterPro" id="IPR003646">
    <property type="entry name" value="SH3-like_bac-type"/>
</dbReference>
<feature type="compositionally biased region" description="Low complexity" evidence="5">
    <location>
        <begin position="267"/>
        <end position="279"/>
    </location>
</feature>
<protein>
    <submittedName>
        <fullName evidence="9">NlpC/P60 family protein</fullName>
    </submittedName>
</protein>
<keyword evidence="2" id="KW-0645">Protease</keyword>
<evidence type="ECO:0000313" key="9">
    <source>
        <dbReference type="EMBL" id="ERK57805.1"/>
    </source>
</evidence>
<dbReference type="EMBL" id="ACVN02000146">
    <property type="protein sequence ID" value="ERK57805.1"/>
    <property type="molecule type" value="Genomic_DNA"/>
</dbReference>
<dbReference type="InterPro" id="IPR051794">
    <property type="entry name" value="PG_Endopeptidase_C40"/>
</dbReference>
<dbReference type="GO" id="GO:0008234">
    <property type="term" value="F:cysteine-type peptidase activity"/>
    <property type="evidence" value="ECO:0007669"/>
    <property type="project" value="UniProtKB-KW"/>
</dbReference>
<comment type="similarity">
    <text evidence="1">Belongs to the peptidase C40 family.</text>
</comment>
<keyword evidence="3" id="KW-0378">Hydrolase</keyword>
<dbReference type="Gene3D" id="2.30.30.40">
    <property type="entry name" value="SH3 Domains"/>
    <property type="match status" value="4"/>
</dbReference>
<dbReference type="InterPro" id="IPR000064">
    <property type="entry name" value="NLP_P60_dom"/>
</dbReference>
<gene>
    <name evidence="9" type="ORF">HMPREF0682_1316</name>
</gene>
<feature type="compositionally biased region" description="Acidic residues" evidence="5">
    <location>
        <begin position="395"/>
        <end position="406"/>
    </location>
</feature>
<dbReference type="RefSeq" id="WP_021797291.1">
    <property type="nucleotide sequence ID" value="NZ_ACVN02000146.1"/>
</dbReference>
<dbReference type="InterPro" id="IPR038765">
    <property type="entry name" value="Papain-like_cys_pep_sf"/>
</dbReference>
<dbReference type="PROSITE" id="PS51935">
    <property type="entry name" value="NLPC_P60"/>
    <property type="match status" value="1"/>
</dbReference>
<evidence type="ECO:0000259" key="7">
    <source>
        <dbReference type="PROSITE" id="PS51781"/>
    </source>
</evidence>
<dbReference type="GeneID" id="95361166"/>
<dbReference type="GO" id="GO:0006508">
    <property type="term" value="P:proteolysis"/>
    <property type="evidence" value="ECO:0007669"/>
    <property type="project" value="UniProtKB-KW"/>
</dbReference>